<dbReference type="EMBL" id="JASPKZ010010240">
    <property type="protein sequence ID" value="KAJ9575110.1"/>
    <property type="molecule type" value="Genomic_DNA"/>
</dbReference>
<dbReference type="Gene3D" id="3.40.50.720">
    <property type="entry name" value="NAD(P)-binding Rossmann-like Domain"/>
    <property type="match status" value="1"/>
</dbReference>
<dbReference type="InterPro" id="IPR051468">
    <property type="entry name" value="Fungal_SecMetab_SDRs"/>
</dbReference>
<evidence type="ECO:0008006" key="6">
    <source>
        <dbReference type="Google" id="ProtNLM"/>
    </source>
</evidence>
<dbReference type="PRINTS" id="PR00081">
    <property type="entry name" value="GDHRDH"/>
</dbReference>
<dbReference type="PRINTS" id="PR00080">
    <property type="entry name" value="SDRFAMILY"/>
</dbReference>
<evidence type="ECO:0000256" key="3">
    <source>
        <dbReference type="RuleBase" id="RU000363"/>
    </source>
</evidence>
<dbReference type="InterPro" id="IPR002347">
    <property type="entry name" value="SDR_fam"/>
</dbReference>
<reference evidence="4" key="2">
    <citation type="submission" date="2023-05" db="EMBL/GenBank/DDBJ databases">
        <authorList>
            <person name="Fouks B."/>
        </authorList>
    </citation>
    <scope>NUCLEOTIDE SEQUENCE</scope>
    <source>
        <strain evidence="4">Stay&amp;Tobe</strain>
        <tissue evidence="4">Testes</tissue>
    </source>
</reference>
<reference evidence="4" key="1">
    <citation type="journal article" date="2023" name="IScience">
        <title>Live-bearing cockroach genome reveals convergent evolutionary mechanisms linked to viviparity in insects and beyond.</title>
        <authorList>
            <person name="Fouks B."/>
            <person name="Harrison M.C."/>
            <person name="Mikhailova A.A."/>
            <person name="Marchal E."/>
            <person name="English S."/>
            <person name="Carruthers M."/>
            <person name="Jennings E.C."/>
            <person name="Chiamaka E.L."/>
            <person name="Frigard R.A."/>
            <person name="Pippel M."/>
            <person name="Attardo G.M."/>
            <person name="Benoit J.B."/>
            <person name="Bornberg-Bauer E."/>
            <person name="Tobe S.S."/>
        </authorList>
    </citation>
    <scope>NUCLEOTIDE SEQUENCE</scope>
    <source>
        <strain evidence="4">Stay&amp;Tobe</strain>
    </source>
</reference>
<dbReference type="GO" id="GO:0004090">
    <property type="term" value="F:carbonyl reductase (NADPH) activity"/>
    <property type="evidence" value="ECO:0007669"/>
    <property type="project" value="TreeGrafter"/>
</dbReference>
<dbReference type="InterPro" id="IPR036291">
    <property type="entry name" value="NAD(P)-bd_dom_sf"/>
</dbReference>
<dbReference type="GO" id="GO:0005737">
    <property type="term" value="C:cytoplasm"/>
    <property type="evidence" value="ECO:0007669"/>
    <property type="project" value="TreeGrafter"/>
</dbReference>
<dbReference type="CDD" id="cd05325">
    <property type="entry name" value="carb_red_sniffer_like_SDR_c"/>
    <property type="match status" value="1"/>
</dbReference>
<sequence length="259" mass="28122">MNSILITGSNRGLGLGLIQHLLKQAISPKYLIAACRNPEKAEILQDIAKKNKNVHVLKLDVSDFNGYDAVVKTVESIVKDEGLNVLFNNAGVSSKFTRINLVKVDHMINNFTTNTVAPLMLTKAFLPLLKKASQNKISQPLGVSRAVVVNFSSILGSIAENEQGGFYPYRCSKAALNAVTRSMSIDLKPDGIIVVSLHPGWVKTDMGGAKAPLQVEESISGIVKTVMSLEEKHSGTFIQYDGKEVALVISIILGKYMKL</sequence>
<gene>
    <name evidence="4" type="ORF">L9F63_007771</name>
</gene>
<evidence type="ECO:0000256" key="2">
    <source>
        <dbReference type="ARBA" id="ARBA00023002"/>
    </source>
</evidence>
<dbReference type="SUPFAM" id="SSF51735">
    <property type="entry name" value="NAD(P)-binding Rossmann-fold domains"/>
    <property type="match status" value="1"/>
</dbReference>
<comment type="caution">
    <text evidence="4">The sequence shown here is derived from an EMBL/GenBank/DDBJ whole genome shotgun (WGS) entry which is preliminary data.</text>
</comment>
<dbReference type="PANTHER" id="PTHR43544">
    <property type="entry name" value="SHORT-CHAIN DEHYDROGENASE/REDUCTASE"/>
    <property type="match status" value="1"/>
</dbReference>
<protein>
    <recommendedName>
        <fullName evidence="6">C-factor</fullName>
    </recommendedName>
</protein>
<dbReference type="Proteomes" id="UP001233999">
    <property type="component" value="Unassembled WGS sequence"/>
</dbReference>
<name>A0AAD8E2N3_DIPPU</name>
<evidence type="ECO:0000256" key="1">
    <source>
        <dbReference type="ARBA" id="ARBA00022857"/>
    </source>
</evidence>
<dbReference type="Pfam" id="PF00106">
    <property type="entry name" value="adh_short"/>
    <property type="match status" value="1"/>
</dbReference>
<keyword evidence="1" id="KW-0521">NADP</keyword>
<comment type="similarity">
    <text evidence="3">Belongs to the short-chain dehydrogenases/reductases (SDR) family.</text>
</comment>
<organism evidence="4 5">
    <name type="scientific">Diploptera punctata</name>
    <name type="common">Pacific beetle cockroach</name>
    <dbReference type="NCBI Taxonomy" id="6984"/>
    <lineage>
        <taxon>Eukaryota</taxon>
        <taxon>Metazoa</taxon>
        <taxon>Ecdysozoa</taxon>
        <taxon>Arthropoda</taxon>
        <taxon>Hexapoda</taxon>
        <taxon>Insecta</taxon>
        <taxon>Pterygota</taxon>
        <taxon>Neoptera</taxon>
        <taxon>Polyneoptera</taxon>
        <taxon>Dictyoptera</taxon>
        <taxon>Blattodea</taxon>
        <taxon>Blaberoidea</taxon>
        <taxon>Blaberidae</taxon>
        <taxon>Diplopterinae</taxon>
        <taxon>Diploptera</taxon>
    </lineage>
</organism>
<keyword evidence="5" id="KW-1185">Reference proteome</keyword>
<keyword evidence="2" id="KW-0560">Oxidoreductase</keyword>
<evidence type="ECO:0000313" key="5">
    <source>
        <dbReference type="Proteomes" id="UP001233999"/>
    </source>
</evidence>
<dbReference type="AlphaFoldDB" id="A0AAD8E2N3"/>
<evidence type="ECO:0000313" key="4">
    <source>
        <dbReference type="EMBL" id="KAJ9575110.1"/>
    </source>
</evidence>
<proteinExistence type="inferred from homology"/>
<dbReference type="PANTHER" id="PTHR43544:SF7">
    <property type="entry name" value="NADB-LER2"/>
    <property type="match status" value="1"/>
</dbReference>
<accession>A0AAD8E2N3</accession>